<feature type="transmembrane region" description="Helical" evidence="1">
    <location>
        <begin position="104"/>
        <end position="134"/>
    </location>
</feature>
<sequence>MDSPTSLILAALGSIIVLLYLVMRLRLHAFVALLVVSGVVGLATGMGVEELLDTIEKGMGGTLGFVATVVGLGAMFGKMLEVSGGVDRLASTLLDKFGENRSQWAMGVTGFLVAIPVFLDVAFIILVPLIYALTRRTGRSLLYYGIPLLAGLAVTHSFIPPTPGPIAVAKLIGADLGYVILFGAICGLPAMIIAGPLFGRWIAKRIDAQIPDYMELPKEPGDTRDLPSFKLILSIILLPLALIVLNTVSGVILPADSPVLAALTFLGHPFVALTLATLLAFTCLGTRRGMTREQVMEVATKALEPAGIIILVTGAGGVFKQVLIDSGVGGVMGDIMAESALPPILLAFLISTAVRVIQGSATVAMITAAGLMAPVISTLGLSGPVLGLIVIAIASGATVLSHVNDSGFWLVNRYFGLTEAQTLKSWTVMETIIGLTGLVMALIVGLFV</sequence>
<reference evidence="2" key="1">
    <citation type="submission" date="2024-06" db="EMBL/GenBank/DDBJ databases">
        <title>Complete genome of Salinicola endophyticus HNIBRBA4755.</title>
        <authorList>
            <person name="Shin S.Y."/>
            <person name="Kang H."/>
            <person name="Song J."/>
        </authorList>
    </citation>
    <scope>NUCLEOTIDE SEQUENCE</scope>
    <source>
        <strain evidence="2">HNIBRBA4755</strain>
    </source>
</reference>
<dbReference type="AlphaFoldDB" id="A0AB74U8T1"/>
<dbReference type="InterPro" id="IPR003474">
    <property type="entry name" value="Glcn_transporter"/>
</dbReference>
<feature type="transmembrane region" description="Helical" evidence="1">
    <location>
        <begin position="231"/>
        <end position="253"/>
    </location>
</feature>
<name>A0AB74U8T1_9GAMM</name>
<dbReference type="PANTHER" id="PTHR30354">
    <property type="entry name" value="GNT FAMILY GLUCONATE TRANSPORTER"/>
    <property type="match status" value="1"/>
</dbReference>
<keyword evidence="1" id="KW-1133">Transmembrane helix</keyword>
<feature type="transmembrane region" description="Helical" evidence="1">
    <location>
        <begin position="179"/>
        <end position="199"/>
    </location>
</feature>
<feature type="transmembrane region" description="Helical" evidence="1">
    <location>
        <begin position="7"/>
        <end position="23"/>
    </location>
</feature>
<dbReference type="NCBIfam" id="TIGR00791">
    <property type="entry name" value="gntP"/>
    <property type="match status" value="1"/>
</dbReference>
<dbReference type="RefSeq" id="WP_207031529.1">
    <property type="nucleotide sequence ID" value="NZ_CP159578.1"/>
</dbReference>
<dbReference type="PANTHER" id="PTHR30354:SF25">
    <property type="entry name" value="INNER MEMBRANE PERMEASE YGBN"/>
    <property type="match status" value="1"/>
</dbReference>
<feature type="transmembrane region" description="Helical" evidence="1">
    <location>
        <begin position="423"/>
        <end position="447"/>
    </location>
</feature>
<gene>
    <name evidence="2" type="ORF">ABV408_04360</name>
</gene>
<feature type="transmembrane region" description="Helical" evidence="1">
    <location>
        <begin position="344"/>
        <end position="373"/>
    </location>
</feature>
<accession>A0AB74U8T1</accession>
<proteinExistence type="predicted"/>
<feature type="transmembrane region" description="Helical" evidence="1">
    <location>
        <begin position="141"/>
        <end position="159"/>
    </location>
</feature>
<feature type="transmembrane region" description="Helical" evidence="1">
    <location>
        <begin position="259"/>
        <end position="281"/>
    </location>
</feature>
<evidence type="ECO:0000313" key="2">
    <source>
        <dbReference type="EMBL" id="XCJ80407.1"/>
    </source>
</evidence>
<protein>
    <submittedName>
        <fullName evidence="2">Gluconate:H+ symporter</fullName>
    </submittedName>
</protein>
<evidence type="ECO:0000256" key="1">
    <source>
        <dbReference type="SAM" id="Phobius"/>
    </source>
</evidence>
<keyword evidence="1" id="KW-0812">Transmembrane</keyword>
<organism evidence="2">
    <name type="scientific">Salinicola endophyticus</name>
    <dbReference type="NCBI Taxonomy" id="1949083"/>
    <lineage>
        <taxon>Bacteria</taxon>
        <taxon>Pseudomonadati</taxon>
        <taxon>Pseudomonadota</taxon>
        <taxon>Gammaproteobacteria</taxon>
        <taxon>Oceanospirillales</taxon>
        <taxon>Halomonadaceae</taxon>
        <taxon>Salinicola</taxon>
    </lineage>
</organism>
<feature type="transmembrane region" description="Helical" evidence="1">
    <location>
        <begin position="29"/>
        <end position="48"/>
    </location>
</feature>
<dbReference type="EMBL" id="CP159578">
    <property type="protein sequence ID" value="XCJ80407.1"/>
    <property type="molecule type" value="Genomic_DNA"/>
</dbReference>
<feature type="transmembrane region" description="Helical" evidence="1">
    <location>
        <begin position="302"/>
        <end position="324"/>
    </location>
</feature>
<dbReference type="PIRSF" id="PIRSF002746">
    <property type="entry name" value="Gluconate_transporter"/>
    <property type="match status" value="1"/>
</dbReference>
<dbReference type="GO" id="GO:0005886">
    <property type="term" value="C:plasma membrane"/>
    <property type="evidence" value="ECO:0007669"/>
    <property type="project" value="TreeGrafter"/>
</dbReference>
<feature type="transmembrane region" description="Helical" evidence="1">
    <location>
        <begin position="385"/>
        <end position="403"/>
    </location>
</feature>
<keyword evidence="1" id="KW-0472">Membrane</keyword>
<dbReference type="Pfam" id="PF02447">
    <property type="entry name" value="GntP_permease"/>
    <property type="match status" value="1"/>
</dbReference>
<dbReference type="GO" id="GO:0015128">
    <property type="term" value="F:gluconate transmembrane transporter activity"/>
    <property type="evidence" value="ECO:0007669"/>
    <property type="project" value="InterPro"/>
</dbReference>